<name>A0A4D7K2B6_9BACT</name>
<proteinExistence type="predicted"/>
<keyword evidence="5" id="KW-1185">Reference proteome</keyword>
<evidence type="ECO:0000256" key="1">
    <source>
        <dbReference type="PROSITE-ProRule" id="PRU00339"/>
    </source>
</evidence>
<dbReference type="KEGG" id="fpf:DCC35_01550"/>
<dbReference type="OrthoDB" id="9808622at2"/>
<dbReference type="InterPro" id="IPR011990">
    <property type="entry name" value="TPR-like_helical_dom_sf"/>
</dbReference>
<sequence length="235" mass="26132">MAKNKQHKHDEGNELLENPEAIQESLSSAEKFLRDNSTLVFGAVAVLFLVVGGIIGYKYYQENQNAKAQEEMFQAQYWFENDSLALALEGTTVNSGFLDIIDDYSGTQSANLAKFYAGAIYLKQENFDKAIEYLESYSNDDLLSPAFSKSLLGSAYMEKGNFEKAASLFEEAADTNENSVFSPDYLMQAALAYELAGNTSKAASIYSDIVTDYPKYKQISEARKHKARLEAMASN</sequence>
<feature type="domain" description="Ancillary SecYEG translocon subunit/Cell division coordinator CpoB TPR" evidence="3">
    <location>
        <begin position="31"/>
        <end position="136"/>
    </location>
</feature>
<dbReference type="RefSeq" id="WP_137089125.1">
    <property type="nucleotide sequence ID" value="NZ_CP028923.1"/>
</dbReference>
<dbReference type="InterPro" id="IPR019734">
    <property type="entry name" value="TPR_rpt"/>
</dbReference>
<feature type="repeat" description="TPR" evidence="1">
    <location>
        <begin position="146"/>
        <end position="179"/>
    </location>
</feature>
<keyword evidence="1" id="KW-0802">TPR repeat</keyword>
<reference evidence="4 5" key="1">
    <citation type="submission" date="2018-04" db="EMBL/GenBank/DDBJ databases">
        <title>Complete genome uncultured novel isolate.</title>
        <authorList>
            <person name="Merlino G."/>
        </authorList>
    </citation>
    <scope>NUCLEOTIDE SEQUENCE [LARGE SCALE GENOMIC DNA]</scope>
    <source>
        <strain evidence="5">R1DC9</strain>
    </source>
</reference>
<dbReference type="AlphaFoldDB" id="A0A4D7K2B6"/>
<evidence type="ECO:0000313" key="4">
    <source>
        <dbReference type="EMBL" id="QCK13528.1"/>
    </source>
</evidence>
<dbReference type="EMBL" id="CP028923">
    <property type="protein sequence ID" value="QCK13528.1"/>
    <property type="molecule type" value="Genomic_DNA"/>
</dbReference>
<evidence type="ECO:0000256" key="2">
    <source>
        <dbReference type="SAM" id="Phobius"/>
    </source>
</evidence>
<keyword evidence="2" id="KW-0472">Membrane</keyword>
<protein>
    <submittedName>
        <fullName evidence="4">Cytochrome C biosynthesis protein</fullName>
    </submittedName>
</protein>
<organism evidence="4 5">
    <name type="scientific">Mangrovivirga cuniculi</name>
    <dbReference type="NCBI Taxonomy" id="2715131"/>
    <lineage>
        <taxon>Bacteria</taxon>
        <taxon>Pseudomonadati</taxon>
        <taxon>Bacteroidota</taxon>
        <taxon>Cytophagia</taxon>
        <taxon>Cytophagales</taxon>
        <taxon>Mangrovivirgaceae</taxon>
        <taxon>Mangrovivirga</taxon>
    </lineage>
</organism>
<feature type="transmembrane region" description="Helical" evidence="2">
    <location>
        <begin position="39"/>
        <end position="60"/>
    </location>
</feature>
<keyword evidence="2" id="KW-1133">Transmembrane helix</keyword>
<dbReference type="Pfam" id="PF09976">
    <property type="entry name" value="TPR_21"/>
    <property type="match status" value="1"/>
</dbReference>
<evidence type="ECO:0000259" key="3">
    <source>
        <dbReference type="Pfam" id="PF09976"/>
    </source>
</evidence>
<dbReference type="Proteomes" id="UP000298616">
    <property type="component" value="Chromosome"/>
</dbReference>
<dbReference type="Pfam" id="PF13432">
    <property type="entry name" value="TPR_16"/>
    <property type="match status" value="1"/>
</dbReference>
<dbReference type="Gene3D" id="1.25.40.10">
    <property type="entry name" value="Tetratricopeptide repeat domain"/>
    <property type="match status" value="2"/>
</dbReference>
<dbReference type="PROSITE" id="PS50005">
    <property type="entry name" value="TPR"/>
    <property type="match status" value="1"/>
</dbReference>
<accession>A0A4D7K2B6</accession>
<keyword evidence="2" id="KW-0812">Transmembrane</keyword>
<gene>
    <name evidence="4" type="ORF">DCC35_01550</name>
</gene>
<dbReference type="InterPro" id="IPR018704">
    <property type="entry name" value="SecYEG/CpoB_TPR"/>
</dbReference>
<evidence type="ECO:0000313" key="5">
    <source>
        <dbReference type="Proteomes" id="UP000298616"/>
    </source>
</evidence>
<dbReference type="SUPFAM" id="SSF48452">
    <property type="entry name" value="TPR-like"/>
    <property type="match status" value="1"/>
</dbReference>